<comment type="caution">
    <text evidence="2">The sequence shown here is derived from an EMBL/GenBank/DDBJ whole genome shotgun (WGS) entry which is preliminary data.</text>
</comment>
<evidence type="ECO:0000313" key="3">
    <source>
        <dbReference type="Proteomes" id="UP001293593"/>
    </source>
</evidence>
<dbReference type="SUPFAM" id="SSF55961">
    <property type="entry name" value="Bet v1-like"/>
    <property type="match status" value="1"/>
</dbReference>
<dbReference type="AlphaFoldDB" id="A0AAE1J558"/>
<protein>
    <recommendedName>
        <fullName evidence="1">Bet v I/Major latex protein domain-containing protein</fullName>
    </recommendedName>
</protein>
<keyword evidence="3" id="KW-1185">Reference proteome</keyword>
<dbReference type="Proteomes" id="UP001293593">
    <property type="component" value="Unassembled WGS sequence"/>
</dbReference>
<proteinExistence type="predicted"/>
<evidence type="ECO:0000313" key="2">
    <source>
        <dbReference type="EMBL" id="KAK4264021.1"/>
    </source>
</evidence>
<dbReference type="Pfam" id="PF00407">
    <property type="entry name" value="Bet_v_1"/>
    <property type="match status" value="1"/>
</dbReference>
<evidence type="ECO:0000259" key="1">
    <source>
        <dbReference type="SMART" id="SM01037"/>
    </source>
</evidence>
<sequence length="89" mass="10097">MQKGNTVCVAKDMINAIDESKNLITMRVVEEDIPKDFKCMDITIETTPKEKGCVVHVTFEYEKLKGHIPHSLTQVITHIYRDVGSHLAL</sequence>
<dbReference type="InterPro" id="IPR023393">
    <property type="entry name" value="START-like_dom_sf"/>
</dbReference>
<gene>
    <name evidence="2" type="ORF">QN277_029363</name>
</gene>
<dbReference type="InterPro" id="IPR000916">
    <property type="entry name" value="Bet_v_I/MLP"/>
</dbReference>
<reference evidence="2" key="1">
    <citation type="submission" date="2023-10" db="EMBL/GenBank/DDBJ databases">
        <title>Chromosome-level genome of the transformable northern wattle, Acacia crassicarpa.</title>
        <authorList>
            <person name="Massaro I."/>
            <person name="Sinha N.R."/>
            <person name="Poethig S."/>
            <person name="Leichty A.R."/>
        </authorList>
    </citation>
    <scope>NUCLEOTIDE SEQUENCE</scope>
    <source>
        <strain evidence="2">Acra3RX</strain>
        <tissue evidence="2">Leaf</tissue>
    </source>
</reference>
<feature type="domain" description="Bet v I/Major latex protein" evidence="1">
    <location>
        <begin position="1"/>
        <end position="88"/>
    </location>
</feature>
<organism evidence="2 3">
    <name type="scientific">Acacia crassicarpa</name>
    <name type="common">northern wattle</name>
    <dbReference type="NCBI Taxonomy" id="499986"/>
    <lineage>
        <taxon>Eukaryota</taxon>
        <taxon>Viridiplantae</taxon>
        <taxon>Streptophyta</taxon>
        <taxon>Embryophyta</taxon>
        <taxon>Tracheophyta</taxon>
        <taxon>Spermatophyta</taxon>
        <taxon>Magnoliopsida</taxon>
        <taxon>eudicotyledons</taxon>
        <taxon>Gunneridae</taxon>
        <taxon>Pentapetalae</taxon>
        <taxon>rosids</taxon>
        <taxon>fabids</taxon>
        <taxon>Fabales</taxon>
        <taxon>Fabaceae</taxon>
        <taxon>Caesalpinioideae</taxon>
        <taxon>mimosoid clade</taxon>
        <taxon>Acacieae</taxon>
        <taxon>Acacia</taxon>
    </lineage>
</organism>
<dbReference type="EMBL" id="JAWXYG010000009">
    <property type="protein sequence ID" value="KAK4264021.1"/>
    <property type="molecule type" value="Genomic_DNA"/>
</dbReference>
<name>A0AAE1J558_9FABA</name>
<dbReference type="PANTHER" id="PTHR31907">
    <property type="entry name" value="MLP-LIKE PROTEIN 423"/>
    <property type="match status" value="1"/>
</dbReference>
<accession>A0AAE1J558</accession>
<dbReference type="InterPro" id="IPR051761">
    <property type="entry name" value="MLP-like_ligand-binding"/>
</dbReference>
<dbReference type="SMART" id="SM01037">
    <property type="entry name" value="Bet_v_1"/>
    <property type="match status" value="1"/>
</dbReference>
<dbReference type="Gene3D" id="3.30.530.20">
    <property type="match status" value="1"/>
</dbReference>
<dbReference type="GO" id="GO:0006952">
    <property type="term" value="P:defense response"/>
    <property type="evidence" value="ECO:0007669"/>
    <property type="project" value="InterPro"/>
</dbReference>